<comment type="caution">
    <text evidence="1">The sequence shown here is derived from an EMBL/GenBank/DDBJ whole genome shotgun (WGS) entry which is preliminary data.</text>
</comment>
<name>A0ACB9ESM8_9ASTR</name>
<reference evidence="1 2" key="2">
    <citation type="journal article" date="2022" name="Mol. Ecol. Resour.">
        <title>The genomes of chicory, endive, great burdock and yacon provide insights into Asteraceae paleo-polyploidization history and plant inulin production.</title>
        <authorList>
            <person name="Fan W."/>
            <person name="Wang S."/>
            <person name="Wang H."/>
            <person name="Wang A."/>
            <person name="Jiang F."/>
            <person name="Liu H."/>
            <person name="Zhao H."/>
            <person name="Xu D."/>
            <person name="Zhang Y."/>
        </authorList>
    </citation>
    <scope>NUCLEOTIDE SEQUENCE [LARGE SCALE GENOMIC DNA]</scope>
    <source>
        <strain evidence="2">cv. Yunnan</strain>
        <tissue evidence="1">Leaves</tissue>
    </source>
</reference>
<reference evidence="2" key="1">
    <citation type="journal article" date="2022" name="Mol. Ecol. Resour.">
        <title>The genomes of chicory, endive, great burdock and yacon provide insights into Asteraceae palaeo-polyploidization history and plant inulin production.</title>
        <authorList>
            <person name="Fan W."/>
            <person name="Wang S."/>
            <person name="Wang H."/>
            <person name="Wang A."/>
            <person name="Jiang F."/>
            <person name="Liu H."/>
            <person name="Zhao H."/>
            <person name="Xu D."/>
            <person name="Zhang Y."/>
        </authorList>
    </citation>
    <scope>NUCLEOTIDE SEQUENCE [LARGE SCALE GENOMIC DNA]</scope>
    <source>
        <strain evidence="2">cv. Yunnan</strain>
    </source>
</reference>
<evidence type="ECO:0000313" key="1">
    <source>
        <dbReference type="EMBL" id="KAI3761583.1"/>
    </source>
</evidence>
<evidence type="ECO:0000313" key="2">
    <source>
        <dbReference type="Proteomes" id="UP001056120"/>
    </source>
</evidence>
<sequence>MALNAAVLKAMEMIHSETASPALPGFGRSPMVRQLRVTDSPFPLSNVGDSHVDEAAEQFISRFYNDLRRQNTKVAFGSRAMDASATGFSGRRLLFPGTAGGGGNKDQQVNRYVTPFNT</sequence>
<dbReference type="Proteomes" id="UP001056120">
    <property type="component" value="Linkage Group LG17"/>
</dbReference>
<gene>
    <name evidence="1" type="ORF">L1987_52003</name>
</gene>
<proteinExistence type="predicted"/>
<protein>
    <submittedName>
        <fullName evidence="1">Uncharacterized protein</fullName>
    </submittedName>
</protein>
<keyword evidence="2" id="KW-1185">Reference proteome</keyword>
<accession>A0ACB9ESM8</accession>
<dbReference type="EMBL" id="CM042034">
    <property type="protein sequence ID" value="KAI3761583.1"/>
    <property type="molecule type" value="Genomic_DNA"/>
</dbReference>
<organism evidence="1 2">
    <name type="scientific">Smallanthus sonchifolius</name>
    <dbReference type="NCBI Taxonomy" id="185202"/>
    <lineage>
        <taxon>Eukaryota</taxon>
        <taxon>Viridiplantae</taxon>
        <taxon>Streptophyta</taxon>
        <taxon>Embryophyta</taxon>
        <taxon>Tracheophyta</taxon>
        <taxon>Spermatophyta</taxon>
        <taxon>Magnoliopsida</taxon>
        <taxon>eudicotyledons</taxon>
        <taxon>Gunneridae</taxon>
        <taxon>Pentapetalae</taxon>
        <taxon>asterids</taxon>
        <taxon>campanulids</taxon>
        <taxon>Asterales</taxon>
        <taxon>Asteraceae</taxon>
        <taxon>Asteroideae</taxon>
        <taxon>Heliantheae alliance</taxon>
        <taxon>Millerieae</taxon>
        <taxon>Smallanthus</taxon>
    </lineage>
</organism>